<proteinExistence type="predicted"/>
<keyword evidence="2" id="KW-1185">Reference proteome</keyword>
<organism evidence="1 2">
    <name type="scientific">Citricoccus parietis</name>
    <dbReference type="NCBI Taxonomy" id="592307"/>
    <lineage>
        <taxon>Bacteria</taxon>
        <taxon>Bacillati</taxon>
        <taxon>Actinomycetota</taxon>
        <taxon>Actinomycetes</taxon>
        <taxon>Micrococcales</taxon>
        <taxon>Micrococcaceae</taxon>
        <taxon>Citricoccus</taxon>
    </lineage>
</organism>
<gene>
    <name evidence="1" type="ORF">ACFFX0_15590</name>
</gene>
<dbReference type="EMBL" id="JBHMFI010000001">
    <property type="protein sequence ID" value="MFB9072541.1"/>
    <property type="molecule type" value="Genomic_DNA"/>
</dbReference>
<name>A0ABV5G0T5_9MICC</name>
<evidence type="ECO:0000313" key="2">
    <source>
        <dbReference type="Proteomes" id="UP001589575"/>
    </source>
</evidence>
<evidence type="ECO:0000313" key="1">
    <source>
        <dbReference type="EMBL" id="MFB9072541.1"/>
    </source>
</evidence>
<accession>A0ABV5G0T5</accession>
<protein>
    <recommendedName>
        <fullName evidence="3">Secreted protein</fullName>
    </recommendedName>
</protein>
<sequence>MRSLWFGWSGAASRVVLMGQKSAEVIVPTGIVWLVGKGRTLGIDVLKRCYSCSHQNRSQPTNTWWDSKVRRYR</sequence>
<reference evidence="1 2" key="1">
    <citation type="submission" date="2024-09" db="EMBL/GenBank/DDBJ databases">
        <authorList>
            <person name="Sun Q."/>
            <person name="Mori K."/>
        </authorList>
    </citation>
    <scope>NUCLEOTIDE SEQUENCE [LARGE SCALE GENOMIC DNA]</scope>
    <source>
        <strain evidence="1 2">CCM 7609</strain>
    </source>
</reference>
<dbReference type="Proteomes" id="UP001589575">
    <property type="component" value="Unassembled WGS sequence"/>
</dbReference>
<comment type="caution">
    <text evidence="1">The sequence shown here is derived from an EMBL/GenBank/DDBJ whole genome shotgun (WGS) entry which is preliminary data.</text>
</comment>
<evidence type="ECO:0008006" key="3">
    <source>
        <dbReference type="Google" id="ProtNLM"/>
    </source>
</evidence>